<sequence>MFSTRATRMKRATATHLRMFGTLAKPILARRHVCFICSPRPALLMRKTGRALH</sequence>
<dbReference type="AlphaFoldDB" id="A0A0A9HTA3"/>
<protein>
    <submittedName>
        <fullName evidence="1">Uncharacterized protein</fullName>
    </submittedName>
</protein>
<reference evidence="1" key="2">
    <citation type="journal article" date="2015" name="Data Brief">
        <title>Shoot transcriptome of the giant reed, Arundo donax.</title>
        <authorList>
            <person name="Barrero R.A."/>
            <person name="Guerrero F.D."/>
            <person name="Moolhuijzen P."/>
            <person name="Goolsby J.A."/>
            <person name="Tidwell J."/>
            <person name="Bellgard S.E."/>
            <person name="Bellgard M.I."/>
        </authorList>
    </citation>
    <scope>NUCLEOTIDE SEQUENCE</scope>
    <source>
        <tissue evidence="1">Shoot tissue taken approximately 20 cm above the soil surface</tissue>
    </source>
</reference>
<dbReference type="EMBL" id="GBRH01158837">
    <property type="protein sequence ID" value="JAE39059.1"/>
    <property type="molecule type" value="Transcribed_RNA"/>
</dbReference>
<evidence type="ECO:0000313" key="1">
    <source>
        <dbReference type="EMBL" id="JAE39059.1"/>
    </source>
</evidence>
<organism evidence="1">
    <name type="scientific">Arundo donax</name>
    <name type="common">Giant reed</name>
    <name type="synonym">Donax arundinaceus</name>
    <dbReference type="NCBI Taxonomy" id="35708"/>
    <lineage>
        <taxon>Eukaryota</taxon>
        <taxon>Viridiplantae</taxon>
        <taxon>Streptophyta</taxon>
        <taxon>Embryophyta</taxon>
        <taxon>Tracheophyta</taxon>
        <taxon>Spermatophyta</taxon>
        <taxon>Magnoliopsida</taxon>
        <taxon>Liliopsida</taxon>
        <taxon>Poales</taxon>
        <taxon>Poaceae</taxon>
        <taxon>PACMAD clade</taxon>
        <taxon>Arundinoideae</taxon>
        <taxon>Arundineae</taxon>
        <taxon>Arundo</taxon>
    </lineage>
</organism>
<name>A0A0A9HTA3_ARUDO</name>
<accession>A0A0A9HTA3</accession>
<reference evidence="1" key="1">
    <citation type="submission" date="2014-09" db="EMBL/GenBank/DDBJ databases">
        <authorList>
            <person name="Magalhaes I.L.F."/>
            <person name="Oliveira U."/>
            <person name="Santos F.R."/>
            <person name="Vidigal T.H.D.A."/>
            <person name="Brescovit A.D."/>
            <person name="Santos A.J."/>
        </authorList>
    </citation>
    <scope>NUCLEOTIDE SEQUENCE</scope>
    <source>
        <tissue evidence="1">Shoot tissue taken approximately 20 cm above the soil surface</tissue>
    </source>
</reference>
<proteinExistence type="predicted"/>